<dbReference type="PIRSF" id="PIRSF036893">
    <property type="entry name" value="Lipocalin_ApoD"/>
    <property type="match status" value="1"/>
</dbReference>
<dbReference type="InterPro" id="IPR012674">
    <property type="entry name" value="Calycin"/>
</dbReference>
<evidence type="ECO:0000313" key="5">
    <source>
        <dbReference type="Proteomes" id="UP000611945"/>
    </source>
</evidence>
<name>A0ABR8TTS2_9PSED</name>
<dbReference type="InterPro" id="IPR002446">
    <property type="entry name" value="Lipocalin_bac"/>
</dbReference>
<proteinExistence type="inferred from homology"/>
<organism evidence="4 5">
    <name type="scientific">Serpens gallinarum</name>
    <dbReference type="NCBI Taxonomy" id="2763075"/>
    <lineage>
        <taxon>Bacteria</taxon>
        <taxon>Pseudomonadati</taxon>
        <taxon>Pseudomonadota</taxon>
        <taxon>Gammaproteobacteria</taxon>
        <taxon>Pseudomonadales</taxon>
        <taxon>Pseudomonadaceae</taxon>
        <taxon>Pseudomonas</taxon>
    </lineage>
</organism>
<keyword evidence="2" id="KW-0998">Cell outer membrane</keyword>
<evidence type="ECO:0000256" key="1">
    <source>
        <dbReference type="ARBA" id="ARBA00006889"/>
    </source>
</evidence>
<dbReference type="PROSITE" id="PS00213">
    <property type="entry name" value="LIPOCALIN"/>
    <property type="match status" value="1"/>
</dbReference>
<dbReference type="InterPro" id="IPR000566">
    <property type="entry name" value="Lipocln_cytosolic_FA-bd_dom"/>
</dbReference>
<dbReference type="PRINTS" id="PR01171">
    <property type="entry name" value="BCTLIPOCALIN"/>
</dbReference>
<comment type="subcellular location">
    <subcellularLocation>
        <location evidence="2">Cell outer membrane</location>
    </subcellularLocation>
</comment>
<dbReference type="Pfam" id="PF08212">
    <property type="entry name" value="Lipocalin_2"/>
    <property type="match status" value="1"/>
</dbReference>
<dbReference type="InterPro" id="IPR022271">
    <property type="entry name" value="Lipocalin_ApoD"/>
</dbReference>
<dbReference type="EMBL" id="JACSQG010000014">
    <property type="protein sequence ID" value="MBD7978898.1"/>
    <property type="molecule type" value="Genomic_DNA"/>
</dbReference>
<dbReference type="InterPro" id="IPR047202">
    <property type="entry name" value="Lipocalin_Blc-like_dom"/>
</dbReference>
<keyword evidence="2" id="KW-0446">Lipid-binding</keyword>
<dbReference type="InterPro" id="IPR022272">
    <property type="entry name" value="Lipocalin_CS"/>
</dbReference>
<dbReference type="PANTHER" id="PTHR10612:SF34">
    <property type="entry name" value="APOLIPOPROTEIN D"/>
    <property type="match status" value="1"/>
</dbReference>
<dbReference type="Gene3D" id="2.40.128.20">
    <property type="match status" value="1"/>
</dbReference>
<keyword evidence="5" id="KW-1185">Reference proteome</keyword>
<sequence length="186" mass="21024">MWSIRNGSRRTPAALLVLALLVLGGCSYAPPKGVAVVTPFELERYLGHWYEIARLDHSFERGLSNVNATYRKRADGSIEVINRGYNDMRGAWQEAVGKAKFTGATDVGSLKVSFFGPFYGGYNVVALDRQNYRWAMVMGPDRDYLWILARDKQLPDEVRQQLVNQATELGIDVSQLIWVEHNRDDA</sequence>
<dbReference type="PROSITE" id="PS51257">
    <property type="entry name" value="PROKAR_LIPOPROTEIN"/>
    <property type="match status" value="1"/>
</dbReference>
<evidence type="ECO:0000313" key="4">
    <source>
        <dbReference type="EMBL" id="MBD7978898.1"/>
    </source>
</evidence>
<feature type="domain" description="Lipocalin/cytosolic fatty-acid binding" evidence="3">
    <location>
        <begin position="41"/>
        <end position="180"/>
    </location>
</feature>
<dbReference type="CDD" id="cd19438">
    <property type="entry name" value="lipocalin_Blc-like"/>
    <property type="match status" value="1"/>
</dbReference>
<comment type="caution">
    <text evidence="4">The sequence shown here is derived from an EMBL/GenBank/DDBJ whole genome shotgun (WGS) entry which is preliminary data.</text>
</comment>
<gene>
    <name evidence="4" type="ORF">H9642_17080</name>
</gene>
<evidence type="ECO:0000259" key="3">
    <source>
        <dbReference type="Pfam" id="PF08212"/>
    </source>
</evidence>
<keyword evidence="2" id="KW-0472">Membrane</keyword>
<comment type="function">
    <text evidence="2">Involved in the storage or transport of lipids necessary for membrane maintenance under stressful conditions. Displays a binding preference for lysophospholipids.</text>
</comment>
<comment type="subunit">
    <text evidence="2">Homodimer.</text>
</comment>
<protein>
    <recommendedName>
        <fullName evidence="2">Outer membrane lipoprotein Blc</fullName>
    </recommendedName>
</protein>
<evidence type="ECO:0000256" key="2">
    <source>
        <dbReference type="PIRNR" id="PIRNR036893"/>
    </source>
</evidence>
<accession>A0ABR8TTS2</accession>
<keyword evidence="2" id="KW-0449">Lipoprotein</keyword>
<dbReference type="PANTHER" id="PTHR10612">
    <property type="entry name" value="APOLIPOPROTEIN D"/>
    <property type="match status" value="1"/>
</dbReference>
<dbReference type="SUPFAM" id="SSF50814">
    <property type="entry name" value="Lipocalins"/>
    <property type="match status" value="1"/>
</dbReference>
<comment type="similarity">
    <text evidence="1 2">Belongs to the calycin superfamily. Lipocalin family.</text>
</comment>
<dbReference type="Proteomes" id="UP000611945">
    <property type="component" value="Unassembled WGS sequence"/>
</dbReference>
<reference evidence="4 5" key="1">
    <citation type="submission" date="2020-08" db="EMBL/GenBank/DDBJ databases">
        <title>A Genomic Blueprint of the Chicken Gut Microbiome.</title>
        <authorList>
            <person name="Gilroy R."/>
            <person name="Ravi A."/>
            <person name="Getino M."/>
            <person name="Pursley I."/>
            <person name="Horton D.L."/>
            <person name="Alikhan N.-F."/>
            <person name="Baker D."/>
            <person name="Gharbi K."/>
            <person name="Hall N."/>
            <person name="Watson M."/>
            <person name="Adriaenssens E.M."/>
            <person name="Foster-Nyarko E."/>
            <person name="Jarju S."/>
            <person name="Secka A."/>
            <person name="Antonio M."/>
            <person name="Oren A."/>
            <person name="Chaudhuri R."/>
            <person name="La Ragione R.M."/>
            <person name="Hildebrand F."/>
            <person name="Pallen M.J."/>
        </authorList>
    </citation>
    <scope>NUCLEOTIDE SEQUENCE [LARGE SCALE GENOMIC DNA]</scope>
    <source>
        <strain evidence="4 5">Sa2CUA2</strain>
    </source>
</reference>